<evidence type="ECO:0000313" key="7">
    <source>
        <dbReference type="EMBL" id="OCL08628.1"/>
    </source>
</evidence>
<evidence type="ECO:0000256" key="2">
    <source>
        <dbReference type="ARBA" id="ARBA00022741"/>
    </source>
</evidence>
<gene>
    <name evidence="7" type="ORF">AOQ84DRAFT_292756</name>
</gene>
<dbReference type="InterPro" id="IPR011009">
    <property type="entry name" value="Kinase-like_dom_sf"/>
</dbReference>
<evidence type="ECO:0000256" key="5">
    <source>
        <dbReference type="ARBA" id="ARBA00037982"/>
    </source>
</evidence>
<dbReference type="CDD" id="cd00180">
    <property type="entry name" value="PKc"/>
    <property type="match status" value="1"/>
</dbReference>
<comment type="similarity">
    <text evidence="5">Belongs to the protein kinase superfamily. Ser/Thr protein kinase family. GCN2 subfamily.</text>
</comment>
<keyword evidence="3 7" id="KW-0418">Kinase</keyword>
<sequence>MDPVAERDLGDYLENLDDTRFDEEGYLFREQLPQWFGCLVSGVHYLHSNGIRHRDIKPRNILILSGNVLLADFGISKSSPGESLSISTDTGGTPKYRAPEVVEFQRFGRKSDIFSLG</sequence>
<keyword evidence="2" id="KW-0547">Nucleotide-binding</keyword>
<dbReference type="Proteomes" id="UP000250140">
    <property type="component" value="Unassembled WGS sequence"/>
</dbReference>
<dbReference type="GO" id="GO:0005524">
    <property type="term" value="F:ATP binding"/>
    <property type="evidence" value="ECO:0007669"/>
    <property type="project" value="UniProtKB-KW"/>
</dbReference>
<accession>A0A8E2JT78</accession>
<evidence type="ECO:0000256" key="3">
    <source>
        <dbReference type="ARBA" id="ARBA00022777"/>
    </source>
</evidence>
<dbReference type="GO" id="GO:0005634">
    <property type="term" value="C:nucleus"/>
    <property type="evidence" value="ECO:0007669"/>
    <property type="project" value="TreeGrafter"/>
</dbReference>
<keyword evidence="8" id="KW-1185">Reference proteome</keyword>
<evidence type="ECO:0000256" key="4">
    <source>
        <dbReference type="ARBA" id="ARBA00022840"/>
    </source>
</evidence>
<dbReference type="InterPro" id="IPR000719">
    <property type="entry name" value="Prot_kinase_dom"/>
</dbReference>
<protein>
    <submittedName>
        <fullName evidence="7">Kinase-like protein</fullName>
    </submittedName>
</protein>
<reference evidence="7 8" key="1">
    <citation type="journal article" date="2016" name="Nat. Commun.">
        <title>Ectomycorrhizal ecology is imprinted in the genome of the dominant symbiotic fungus Cenococcum geophilum.</title>
        <authorList>
            <consortium name="DOE Joint Genome Institute"/>
            <person name="Peter M."/>
            <person name="Kohler A."/>
            <person name="Ohm R.A."/>
            <person name="Kuo A."/>
            <person name="Krutzmann J."/>
            <person name="Morin E."/>
            <person name="Arend M."/>
            <person name="Barry K.W."/>
            <person name="Binder M."/>
            <person name="Choi C."/>
            <person name="Clum A."/>
            <person name="Copeland A."/>
            <person name="Grisel N."/>
            <person name="Haridas S."/>
            <person name="Kipfer T."/>
            <person name="LaButti K."/>
            <person name="Lindquist E."/>
            <person name="Lipzen A."/>
            <person name="Maire R."/>
            <person name="Meier B."/>
            <person name="Mihaltcheva S."/>
            <person name="Molinier V."/>
            <person name="Murat C."/>
            <person name="Poggeler S."/>
            <person name="Quandt C.A."/>
            <person name="Sperisen C."/>
            <person name="Tritt A."/>
            <person name="Tisserant E."/>
            <person name="Crous P.W."/>
            <person name="Henrissat B."/>
            <person name="Nehls U."/>
            <person name="Egli S."/>
            <person name="Spatafora J.W."/>
            <person name="Grigoriev I.V."/>
            <person name="Martin F.M."/>
        </authorList>
    </citation>
    <scope>NUCLEOTIDE SEQUENCE [LARGE SCALE GENOMIC DNA]</scope>
    <source>
        <strain evidence="7 8">CBS 207.34</strain>
    </source>
</reference>
<evidence type="ECO:0000256" key="1">
    <source>
        <dbReference type="ARBA" id="ARBA00022679"/>
    </source>
</evidence>
<dbReference type="Gene3D" id="1.10.510.10">
    <property type="entry name" value="Transferase(Phosphotransferase) domain 1"/>
    <property type="match status" value="1"/>
</dbReference>
<dbReference type="Pfam" id="PF00069">
    <property type="entry name" value="Pkinase"/>
    <property type="match status" value="1"/>
</dbReference>
<feature type="domain" description="Protein kinase" evidence="6">
    <location>
        <begin position="1"/>
        <end position="117"/>
    </location>
</feature>
<dbReference type="EMBL" id="KV749628">
    <property type="protein sequence ID" value="OCL08628.1"/>
    <property type="molecule type" value="Genomic_DNA"/>
</dbReference>
<dbReference type="AlphaFoldDB" id="A0A8E2JT78"/>
<dbReference type="GO" id="GO:0005737">
    <property type="term" value="C:cytoplasm"/>
    <property type="evidence" value="ECO:0007669"/>
    <property type="project" value="TreeGrafter"/>
</dbReference>
<dbReference type="SUPFAM" id="SSF56112">
    <property type="entry name" value="Protein kinase-like (PK-like)"/>
    <property type="match status" value="1"/>
</dbReference>
<dbReference type="PANTHER" id="PTHR11042">
    <property type="entry name" value="EUKARYOTIC TRANSLATION INITIATION FACTOR 2-ALPHA KINASE EIF2-ALPHA KINASE -RELATED"/>
    <property type="match status" value="1"/>
</dbReference>
<organism evidence="7 8">
    <name type="scientific">Glonium stellatum</name>
    <dbReference type="NCBI Taxonomy" id="574774"/>
    <lineage>
        <taxon>Eukaryota</taxon>
        <taxon>Fungi</taxon>
        <taxon>Dikarya</taxon>
        <taxon>Ascomycota</taxon>
        <taxon>Pezizomycotina</taxon>
        <taxon>Dothideomycetes</taxon>
        <taxon>Pleosporomycetidae</taxon>
        <taxon>Gloniales</taxon>
        <taxon>Gloniaceae</taxon>
        <taxon>Glonium</taxon>
    </lineage>
</organism>
<dbReference type="OrthoDB" id="4062651at2759"/>
<evidence type="ECO:0000313" key="8">
    <source>
        <dbReference type="Proteomes" id="UP000250140"/>
    </source>
</evidence>
<keyword evidence="1" id="KW-0808">Transferase</keyword>
<keyword evidence="4" id="KW-0067">ATP-binding</keyword>
<proteinExistence type="inferred from homology"/>
<dbReference type="InterPro" id="IPR050339">
    <property type="entry name" value="CC_SR_Kinase"/>
</dbReference>
<dbReference type="PROSITE" id="PS00108">
    <property type="entry name" value="PROTEIN_KINASE_ST"/>
    <property type="match status" value="1"/>
</dbReference>
<feature type="non-terminal residue" evidence="7">
    <location>
        <position position="117"/>
    </location>
</feature>
<dbReference type="InterPro" id="IPR008271">
    <property type="entry name" value="Ser/Thr_kinase_AS"/>
</dbReference>
<dbReference type="PROSITE" id="PS50011">
    <property type="entry name" value="PROTEIN_KINASE_DOM"/>
    <property type="match status" value="1"/>
</dbReference>
<evidence type="ECO:0000259" key="6">
    <source>
        <dbReference type="PROSITE" id="PS50011"/>
    </source>
</evidence>
<dbReference type="GO" id="GO:0004672">
    <property type="term" value="F:protein kinase activity"/>
    <property type="evidence" value="ECO:0007669"/>
    <property type="project" value="InterPro"/>
</dbReference>
<name>A0A8E2JT78_9PEZI</name>